<dbReference type="PANTHER" id="PTHR30466">
    <property type="entry name" value="FLAVIN REDUCTASE"/>
    <property type="match status" value="1"/>
</dbReference>
<protein>
    <submittedName>
        <fullName evidence="3">Flavin reductase (DIM6/NTAB) family NADH-FMN oxidoreductase RutF</fullName>
    </submittedName>
</protein>
<keyword evidence="1" id="KW-0560">Oxidoreductase</keyword>
<dbReference type="RefSeq" id="WP_231121831.1">
    <property type="nucleotide sequence ID" value="NZ_RBWV01000013.1"/>
</dbReference>
<dbReference type="InterPro" id="IPR002563">
    <property type="entry name" value="Flavin_Rdtase-like_dom"/>
</dbReference>
<accession>A0A420XN38</accession>
<dbReference type="SUPFAM" id="SSF50475">
    <property type="entry name" value="FMN-binding split barrel"/>
    <property type="match status" value="1"/>
</dbReference>
<dbReference type="GO" id="GO:0006208">
    <property type="term" value="P:pyrimidine nucleobase catabolic process"/>
    <property type="evidence" value="ECO:0007669"/>
    <property type="project" value="TreeGrafter"/>
</dbReference>
<evidence type="ECO:0000259" key="2">
    <source>
        <dbReference type="SMART" id="SM00903"/>
    </source>
</evidence>
<sequence>MNLDPVDAATFRAAFRRHPAGVVVVTADAGDGPAGLTATSLASVSLEPPMVSFALASGASTAPTLLSASTFVVNLLADEHAAVAQRFATTGVDRFAPPTRWTRLPTGEPLLLDAASWLRCETAQRVPVGDHTLLVGRVLEARVDGDAAPLVYHDRRYHGLGDHTALEP</sequence>
<feature type="domain" description="Flavin reductase like" evidence="2">
    <location>
        <begin position="15"/>
        <end position="159"/>
    </location>
</feature>
<dbReference type="PANTHER" id="PTHR30466:SF1">
    <property type="entry name" value="FMN REDUCTASE (NADH) RUTF"/>
    <property type="match status" value="1"/>
</dbReference>
<organism evidence="3 4">
    <name type="scientific">Motilibacter peucedani</name>
    <dbReference type="NCBI Taxonomy" id="598650"/>
    <lineage>
        <taxon>Bacteria</taxon>
        <taxon>Bacillati</taxon>
        <taxon>Actinomycetota</taxon>
        <taxon>Actinomycetes</taxon>
        <taxon>Motilibacterales</taxon>
        <taxon>Motilibacteraceae</taxon>
        <taxon>Motilibacter</taxon>
    </lineage>
</organism>
<dbReference type="InParanoid" id="A0A420XN38"/>
<dbReference type="InterPro" id="IPR050268">
    <property type="entry name" value="NADH-dep_flavin_reductase"/>
</dbReference>
<dbReference type="Pfam" id="PF01613">
    <property type="entry name" value="Flavin_Reduct"/>
    <property type="match status" value="1"/>
</dbReference>
<dbReference type="GO" id="GO:0010181">
    <property type="term" value="F:FMN binding"/>
    <property type="evidence" value="ECO:0007669"/>
    <property type="project" value="InterPro"/>
</dbReference>
<dbReference type="AlphaFoldDB" id="A0A420XN38"/>
<dbReference type="SMART" id="SM00903">
    <property type="entry name" value="Flavin_Reduct"/>
    <property type="match status" value="1"/>
</dbReference>
<dbReference type="GO" id="GO:0042602">
    <property type="term" value="F:riboflavin reductase (NADPH) activity"/>
    <property type="evidence" value="ECO:0007669"/>
    <property type="project" value="TreeGrafter"/>
</dbReference>
<name>A0A420XN38_9ACTN</name>
<reference evidence="3 4" key="1">
    <citation type="submission" date="2018-10" db="EMBL/GenBank/DDBJ databases">
        <title>Genomic Encyclopedia of Archaeal and Bacterial Type Strains, Phase II (KMG-II): from individual species to whole genera.</title>
        <authorList>
            <person name="Goeker M."/>
        </authorList>
    </citation>
    <scope>NUCLEOTIDE SEQUENCE [LARGE SCALE GENOMIC DNA]</scope>
    <source>
        <strain evidence="3 4">RP-AC37</strain>
    </source>
</reference>
<keyword evidence="4" id="KW-1185">Reference proteome</keyword>
<dbReference type="EMBL" id="RBWV01000013">
    <property type="protein sequence ID" value="RKS72682.1"/>
    <property type="molecule type" value="Genomic_DNA"/>
</dbReference>
<evidence type="ECO:0000256" key="1">
    <source>
        <dbReference type="ARBA" id="ARBA00023002"/>
    </source>
</evidence>
<evidence type="ECO:0000313" key="3">
    <source>
        <dbReference type="EMBL" id="RKS72682.1"/>
    </source>
</evidence>
<gene>
    <name evidence="3" type="ORF">CLV35_2931</name>
</gene>
<dbReference type="Gene3D" id="2.30.110.10">
    <property type="entry name" value="Electron Transport, Fmn-binding Protein, Chain A"/>
    <property type="match status" value="1"/>
</dbReference>
<evidence type="ECO:0000313" key="4">
    <source>
        <dbReference type="Proteomes" id="UP000281955"/>
    </source>
</evidence>
<dbReference type="Proteomes" id="UP000281955">
    <property type="component" value="Unassembled WGS sequence"/>
</dbReference>
<dbReference type="InterPro" id="IPR012349">
    <property type="entry name" value="Split_barrel_FMN-bd"/>
</dbReference>
<comment type="caution">
    <text evidence="3">The sequence shown here is derived from an EMBL/GenBank/DDBJ whole genome shotgun (WGS) entry which is preliminary data.</text>
</comment>
<proteinExistence type="predicted"/>